<name>Q9PFY9_XYLFA</name>
<protein>
    <recommendedName>
        <fullName evidence="3">DUF3168 domain-containing protein</fullName>
    </recommendedName>
</protein>
<dbReference type="EMBL" id="AE003849">
    <property type="protein sequence ID" value="AAF83327.1"/>
    <property type="molecule type" value="Genomic_DNA"/>
</dbReference>
<dbReference type="PIR" id="H82795">
    <property type="entry name" value="H82795"/>
</dbReference>
<reference evidence="1 2" key="1">
    <citation type="journal article" date="2000" name="Nature">
        <title>The genome sequence of the plant pathogen Xylella fastidiosa.</title>
        <authorList>
            <person name="Simpson A.J."/>
            <person name="Reinach F.C."/>
            <person name="Arruda P."/>
            <person name="Abreu F.A."/>
            <person name="Acencio M."/>
            <person name="Alvarenga R."/>
            <person name="Alves L.M."/>
            <person name="Araya J.E."/>
            <person name="Baia G.S."/>
            <person name="Baptista C.S."/>
            <person name="Barros M.H."/>
            <person name="Bonaccorsi E.D."/>
            <person name="Bordin S."/>
            <person name="Bove J.M."/>
            <person name="Briones M.R."/>
            <person name="Bueno M.R."/>
            <person name="Camargo A.A."/>
            <person name="Camargo L.E."/>
            <person name="Carraro D.M."/>
            <person name="Carrer H."/>
            <person name="Colauto N.B."/>
            <person name="Colombo C."/>
            <person name="Costa F.F."/>
            <person name="Costa M.C."/>
            <person name="Costa-Neto C.M."/>
            <person name="Coutinho L.L."/>
            <person name="Cristofani M."/>
            <person name="Dias-Neto E."/>
            <person name="Docena C."/>
            <person name="El-Dorry H."/>
            <person name="Facincani A.P."/>
            <person name="Ferreira A.J."/>
            <person name="Ferreira V.C."/>
            <person name="Ferro J.A."/>
            <person name="Fraga J.S."/>
            <person name="Franca S.C."/>
            <person name="Franco M.C."/>
            <person name="Frohme M."/>
            <person name="Furlan L.R."/>
            <person name="Garnier M."/>
            <person name="Goldman G.H."/>
            <person name="Goldman M.H."/>
            <person name="Gomes S.L."/>
            <person name="Gruber A."/>
            <person name="Ho P.L."/>
            <person name="Hoheisel J.D."/>
            <person name="Junqueira M.L."/>
            <person name="Kemper E.L."/>
            <person name="Kitajima J.P."/>
            <person name="Krieger J.E."/>
            <person name="Kuramae E.E."/>
            <person name="Laigret F."/>
            <person name="Lambais M.R."/>
            <person name="Leite L.C."/>
            <person name="Lemos E.G."/>
            <person name="Lemos M.V."/>
            <person name="Lopes S.A."/>
            <person name="Lopes C.R."/>
            <person name="Machado J.A."/>
            <person name="Machado M.A."/>
            <person name="Madeira A.M."/>
            <person name="Madeira H.M."/>
            <person name="Marino C.L."/>
            <person name="Marques M.V."/>
            <person name="Martins E.A."/>
            <person name="Martins E.M."/>
            <person name="Matsukuma A.Y."/>
            <person name="Menck C.F."/>
            <person name="Miracca E.C."/>
            <person name="Miyaki C.Y."/>
            <person name="Monteriro-Vitorello C.B."/>
            <person name="Moon D.H."/>
            <person name="Nagai M.A."/>
            <person name="Nascimento A.L."/>
            <person name="Netto L.E."/>
            <person name="Nhani A.Jr."/>
            <person name="Nobrega F.G."/>
            <person name="Nunes L.R."/>
            <person name="Oliveira M.A."/>
            <person name="de Oliveira M.C."/>
            <person name="de Oliveira R.C."/>
            <person name="Palmieri D.A."/>
            <person name="Paris A."/>
            <person name="Peixoto B.R."/>
            <person name="Pereira G.A."/>
            <person name="Pereira H.A.Jr."/>
            <person name="Pesquero J.B."/>
            <person name="Quaggio R.B."/>
            <person name="Roberto P.G."/>
            <person name="Rodrigues V."/>
            <person name="de M Rosa A.J."/>
            <person name="de Rosa V.E.Jr."/>
            <person name="de Sa R.G."/>
            <person name="Santelli R.V."/>
            <person name="Sawasaki H.E."/>
            <person name="da Silva A.C."/>
            <person name="da Silva A.M."/>
            <person name="da Silva F.R."/>
            <person name="da Silva W.A.Jr."/>
            <person name="da Silveira J.F."/>
            <person name="Silvestri M.L."/>
            <person name="Siqueira W.J."/>
            <person name="de Souza A.A."/>
            <person name="de Souza A.P."/>
            <person name="Terenzi M.F."/>
            <person name="Truffi D."/>
            <person name="Tsai S.M."/>
            <person name="Tsuhako M.H."/>
            <person name="Vallada H."/>
            <person name="Van Sluys M.A."/>
            <person name="Verjovski-Almeida S."/>
            <person name="Vettore A.L."/>
            <person name="Zago M.A."/>
            <person name="Zatz M."/>
            <person name="Meidanis J."/>
            <person name="Setubal J.C."/>
        </authorList>
    </citation>
    <scope>NUCLEOTIDE SEQUENCE [LARGE SCALE GENOMIC DNA]</scope>
    <source>
        <strain evidence="1 2">9a5c</strain>
    </source>
</reference>
<dbReference type="AlphaFoldDB" id="Q9PFY9"/>
<evidence type="ECO:0000313" key="2">
    <source>
        <dbReference type="Proteomes" id="UP000000812"/>
    </source>
</evidence>
<proteinExistence type="predicted"/>
<dbReference type="Proteomes" id="UP000000812">
    <property type="component" value="Chromosome"/>
</dbReference>
<dbReference type="eggNOG" id="ENOG5030SR5">
    <property type="taxonomic scope" value="Bacteria"/>
</dbReference>
<sequence length="162" mass="17523">MGGAPMNSPRATLLSSVEAVLTQITTAAGYLTDVGRTFTREPAPVLGETTDACITVIWTRQERATIAALTHTHRLTTFQVIAKVPVSFSDAQARLDAITTDIETAMNAKQAQFPVGFHCPQYQTAEPLIPPQHTVGWIGVCLTYISHIPIHHPAPSSTEHQP</sequence>
<evidence type="ECO:0000313" key="1">
    <source>
        <dbReference type="EMBL" id="AAF83327.1"/>
    </source>
</evidence>
<gene>
    <name evidence="1" type="ordered locus">XF_0517</name>
</gene>
<evidence type="ECO:0008006" key="3">
    <source>
        <dbReference type="Google" id="ProtNLM"/>
    </source>
</evidence>
<organism evidence="1 2">
    <name type="scientific">Xylella fastidiosa (strain 9a5c)</name>
    <dbReference type="NCBI Taxonomy" id="160492"/>
    <lineage>
        <taxon>Bacteria</taxon>
        <taxon>Pseudomonadati</taxon>
        <taxon>Pseudomonadota</taxon>
        <taxon>Gammaproteobacteria</taxon>
        <taxon>Lysobacterales</taxon>
        <taxon>Lysobacteraceae</taxon>
        <taxon>Xylella</taxon>
    </lineage>
</organism>
<dbReference type="STRING" id="160492.XF_0517"/>
<dbReference type="HOGENOM" id="CLU_1677193_0_0_6"/>
<accession>Q9PFY9</accession>
<dbReference type="KEGG" id="xfa:XF_0517"/>